<gene>
    <name evidence="1" type="ORF">QQ91_020580</name>
</gene>
<evidence type="ECO:0000313" key="1">
    <source>
        <dbReference type="EMBL" id="NEV69495.1"/>
    </source>
</evidence>
<dbReference type="AlphaFoldDB" id="A0A0C1YJN2"/>
<dbReference type="PANTHER" id="PTHR38813:SF1">
    <property type="entry name" value="TOXIN RELE1-RELATED"/>
    <property type="match status" value="1"/>
</dbReference>
<dbReference type="InterPro" id="IPR052747">
    <property type="entry name" value="TA_system_RelE_toxin"/>
</dbReference>
<dbReference type="Gene3D" id="3.30.2310.20">
    <property type="entry name" value="RelE-like"/>
    <property type="match status" value="1"/>
</dbReference>
<sequence length="94" mass="11241">MEVQFSKRAVKFLKKLDAQTTERVRQKILQLHSILEADGIIPFTELDIKKLKGRWEGYFRLRVGQIRVIFMLVNNEIEILLIYDIDFRGNIYEK</sequence>
<name>A0A0C1YJN2_9CYAN</name>
<dbReference type="EMBL" id="JTHE02000003">
    <property type="protein sequence ID" value="NEV69495.1"/>
    <property type="molecule type" value="Genomic_DNA"/>
</dbReference>
<accession>A0A0C1YJN2</accession>
<reference evidence="1" key="1">
    <citation type="submission" date="2014-11" db="EMBL/GenBank/DDBJ databases">
        <authorList>
            <person name="Malar M.C."/>
            <person name="Sen D."/>
            <person name="Tripathy S."/>
        </authorList>
    </citation>
    <scope>NUCLEOTIDE SEQUENCE</scope>
    <source>
        <strain evidence="1">BDU141951</strain>
    </source>
</reference>
<dbReference type="SUPFAM" id="SSF143011">
    <property type="entry name" value="RelE-like"/>
    <property type="match status" value="1"/>
</dbReference>
<comment type="caution">
    <text evidence="1">The sequence shown here is derived from an EMBL/GenBank/DDBJ whole genome shotgun (WGS) entry which is preliminary data.</text>
</comment>
<dbReference type="PANTHER" id="PTHR38813">
    <property type="match status" value="1"/>
</dbReference>
<dbReference type="InterPro" id="IPR035093">
    <property type="entry name" value="RelE/ParE_toxin_dom_sf"/>
</dbReference>
<reference evidence="1" key="3">
    <citation type="submission" date="2020-02" db="EMBL/GenBank/DDBJ databases">
        <authorList>
            <person name="Sarangi A.N."/>
            <person name="Ghosh S."/>
            <person name="Mukherjee M."/>
            <person name="Tripathy S."/>
        </authorList>
    </citation>
    <scope>NUCLEOTIDE SEQUENCE</scope>
    <source>
        <strain evidence="1">BDU141951</strain>
    </source>
</reference>
<proteinExistence type="predicted"/>
<protein>
    <submittedName>
        <fullName evidence="1">Type II toxin-antitoxin system RelE/ParE family toxin</fullName>
    </submittedName>
</protein>
<organism evidence="1">
    <name type="scientific">Lyngbya confervoides BDU141951</name>
    <dbReference type="NCBI Taxonomy" id="1574623"/>
    <lineage>
        <taxon>Bacteria</taxon>
        <taxon>Bacillati</taxon>
        <taxon>Cyanobacteriota</taxon>
        <taxon>Cyanophyceae</taxon>
        <taxon>Oscillatoriophycideae</taxon>
        <taxon>Oscillatoriales</taxon>
        <taxon>Microcoleaceae</taxon>
        <taxon>Lyngbya</taxon>
    </lineage>
</organism>
<reference evidence="1" key="2">
    <citation type="journal article" date="2015" name="Genome Announc.">
        <title>Draft Genome Sequence of Filamentous Marine Cyanobacterium Lyngbya confervoides Strain BDU141951.</title>
        <authorList>
            <person name="Chandrababunaidu M.M."/>
            <person name="Sen D."/>
            <person name="Tripathy S."/>
        </authorList>
    </citation>
    <scope>NUCLEOTIDE SEQUENCE</scope>
    <source>
        <strain evidence="1">BDU141951</strain>
    </source>
</reference>